<dbReference type="Proteomes" id="UP000233556">
    <property type="component" value="Unassembled WGS sequence"/>
</dbReference>
<proteinExistence type="predicted"/>
<dbReference type="EMBL" id="KZ510316">
    <property type="protein sequence ID" value="PKU33232.1"/>
    <property type="molecule type" value="Genomic_DNA"/>
</dbReference>
<sequence length="141" mass="16241">MYEYSTGRLLNQGAFPNQTVYFSRLHEAVERRGEERRGEERRGEERRGVSQVKGEAKIAEEMRSEVHHPLRDAGCGSQRRICWACPSSYEASLLDRPSVSVIAFIKFYLLLYLSREETTAGSIFFKGMDPRQSLQTRNAFT</sequence>
<reference evidence="3" key="1">
    <citation type="submission" date="2017-11" db="EMBL/GenBank/DDBJ databases">
        <authorList>
            <person name="Lima N.C."/>
            <person name="Parody-Merino A.M."/>
            <person name="Battley P.F."/>
            <person name="Fidler A.E."/>
            <person name="Prosdocimi F."/>
        </authorList>
    </citation>
    <scope>NUCLEOTIDE SEQUENCE [LARGE SCALE GENOMIC DNA]</scope>
</reference>
<evidence type="ECO:0000256" key="1">
    <source>
        <dbReference type="SAM" id="MobiDB-lite"/>
    </source>
</evidence>
<evidence type="ECO:0000313" key="3">
    <source>
        <dbReference type="Proteomes" id="UP000233556"/>
    </source>
</evidence>
<reference evidence="3" key="2">
    <citation type="submission" date="2017-12" db="EMBL/GenBank/DDBJ databases">
        <title>Genome sequence of the Bar-tailed Godwit (Limosa lapponica baueri).</title>
        <authorList>
            <person name="Lima N.C.B."/>
            <person name="Parody-Merino A.M."/>
            <person name="Battley P.F."/>
            <person name="Fidler A.E."/>
            <person name="Prosdocimi F."/>
        </authorList>
    </citation>
    <scope>NUCLEOTIDE SEQUENCE [LARGE SCALE GENOMIC DNA]</scope>
</reference>
<gene>
    <name evidence="2" type="ORF">llap_16463</name>
</gene>
<protein>
    <submittedName>
        <fullName evidence="2">Uncharacterized protein</fullName>
    </submittedName>
</protein>
<accession>A0A2I0THL6</accession>
<keyword evidence="3" id="KW-1185">Reference proteome</keyword>
<name>A0A2I0THL6_LIMLA</name>
<organism evidence="2 3">
    <name type="scientific">Limosa lapponica baueri</name>
    <dbReference type="NCBI Taxonomy" id="1758121"/>
    <lineage>
        <taxon>Eukaryota</taxon>
        <taxon>Metazoa</taxon>
        <taxon>Chordata</taxon>
        <taxon>Craniata</taxon>
        <taxon>Vertebrata</taxon>
        <taxon>Euteleostomi</taxon>
        <taxon>Archelosauria</taxon>
        <taxon>Archosauria</taxon>
        <taxon>Dinosauria</taxon>
        <taxon>Saurischia</taxon>
        <taxon>Theropoda</taxon>
        <taxon>Coelurosauria</taxon>
        <taxon>Aves</taxon>
        <taxon>Neognathae</taxon>
        <taxon>Neoaves</taxon>
        <taxon>Charadriiformes</taxon>
        <taxon>Scolopacidae</taxon>
        <taxon>Limosa</taxon>
    </lineage>
</organism>
<dbReference type="AlphaFoldDB" id="A0A2I0THL6"/>
<feature type="region of interest" description="Disordered" evidence="1">
    <location>
        <begin position="32"/>
        <end position="55"/>
    </location>
</feature>
<evidence type="ECO:0000313" key="2">
    <source>
        <dbReference type="EMBL" id="PKU33232.1"/>
    </source>
</evidence>